<dbReference type="CDD" id="cd00487">
    <property type="entry name" value="Pep_deformylase"/>
    <property type="match status" value="1"/>
</dbReference>
<protein>
    <recommendedName>
        <fullName evidence="6">Peptide deformylase</fullName>
        <shortName evidence="6">PDF</shortName>
        <ecNumber evidence="6">3.5.1.88</ecNumber>
    </recommendedName>
    <alternativeName>
        <fullName evidence="6">Polypeptide deformylase</fullName>
    </alternativeName>
</protein>
<dbReference type="EC" id="3.5.1.88" evidence="6"/>
<comment type="caution">
    <text evidence="7">The sequence shown here is derived from an EMBL/GenBank/DDBJ whole genome shotgun (WGS) entry which is preliminary data.</text>
</comment>
<keyword evidence="4 6" id="KW-0648">Protein biosynthesis</keyword>
<organism evidence="7 8">
    <name type="scientific">Microcystis aeruginosa NIES-44</name>
    <dbReference type="NCBI Taxonomy" id="449439"/>
    <lineage>
        <taxon>Bacteria</taxon>
        <taxon>Bacillati</taxon>
        <taxon>Cyanobacteriota</taxon>
        <taxon>Cyanophyceae</taxon>
        <taxon>Oscillatoriophycideae</taxon>
        <taxon>Chroococcales</taxon>
        <taxon>Microcystaceae</taxon>
        <taxon>Microcystis</taxon>
    </lineage>
</organism>
<evidence type="ECO:0000256" key="5">
    <source>
        <dbReference type="ARBA" id="ARBA00023004"/>
    </source>
</evidence>
<dbReference type="GO" id="GO:0042586">
    <property type="term" value="F:peptide deformylase activity"/>
    <property type="evidence" value="ECO:0007669"/>
    <property type="project" value="UniProtKB-UniRule"/>
</dbReference>
<accession>A0A0A1VP48</accession>
<name>A0A0A1VP48_MICAE</name>
<dbReference type="PIRSF" id="PIRSF004749">
    <property type="entry name" value="Pep_def"/>
    <property type="match status" value="1"/>
</dbReference>
<gene>
    <name evidence="6" type="primary">def</name>
    <name evidence="7" type="ORF">N44_01473</name>
</gene>
<dbReference type="HAMAP" id="MF_00163">
    <property type="entry name" value="Pep_deformylase"/>
    <property type="match status" value="1"/>
</dbReference>
<dbReference type="PANTHER" id="PTHR10458:SF22">
    <property type="entry name" value="PEPTIDE DEFORMYLASE"/>
    <property type="match status" value="1"/>
</dbReference>
<dbReference type="FunFam" id="3.90.45.10:FF:000005">
    <property type="entry name" value="Peptide deformylase"/>
    <property type="match status" value="1"/>
</dbReference>
<dbReference type="GO" id="GO:0006412">
    <property type="term" value="P:translation"/>
    <property type="evidence" value="ECO:0007669"/>
    <property type="project" value="UniProtKB-UniRule"/>
</dbReference>
<evidence type="ECO:0000313" key="7">
    <source>
        <dbReference type="EMBL" id="GAL91465.1"/>
    </source>
</evidence>
<evidence type="ECO:0000313" key="8">
    <source>
        <dbReference type="Proteomes" id="UP000030321"/>
    </source>
</evidence>
<evidence type="ECO:0000256" key="6">
    <source>
        <dbReference type="HAMAP-Rule" id="MF_00163"/>
    </source>
</evidence>
<feature type="binding site" evidence="6">
    <location>
        <position position="107"/>
    </location>
    <ligand>
        <name>Fe cation</name>
        <dbReference type="ChEBI" id="CHEBI:24875"/>
    </ligand>
</feature>
<dbReference type="NCBIfam" id="TIGR00079">
    <property type="entry name" value="pept_deformyl"/>
    <property type="match status" value="1"/>
</dbReference>
<keyword evidence="5 6" id="KW-0408">Iron</keyword>
<dbReference type="PANTHER" id="PTHR10458">
    <property type="entry name" value="PEPTIDE DEFORMYLASE"/>
    <property type="match status" value="1"/>
</dbReference>
<feature type="binding site" evidence="6">
    <location>
        <position position="149"/>
    </location>
    <ligand>
        <name>Fe cation</name>
        <dbReference type="ChEBI" id="CHEBI:24875"/>
    </ligand>
</feature>
<dbReference type="Proteomes" id="UP000030321">
    <property type="component" value="Unassembled WGS sequence"/>
</dbReference>
<comment type="similarity">
    <text evidence="1 6">Belongs to the polypeptide deformylase family.</text>
</comment>
<sequence length="191" mass="21472">MSATITVEKRKLEKPPLELHYLGDRVLRQPAKRIAKVDDSIRQLAREMLQTMYSANGIGLAAPQVAVNKQLIVIDCEPDKPENTPLILINPQIIGYSRELCKAEEGCLSIPDVFLDVIRPQSIEVSYKDEQGKPRKLQANGLLARVIQHEMDHLNGVMFVDRVDNDLALNEELKKHGFSVQAVKPVEKVSK</sequence>
<dbReference type="GO" id="GO:0046872">
    <property type="term" value="F:metal ion binding"/>
    <property type="evidence" value="ECO:0007669"/>
    <property type="project" value="UniProtKB-KW"/>
</dbReference>
<evidence type="ECO:0000256" key="4">
    <source>
        <dbReference type="ARBA" id="ARBA00022917"/>
    </source>
</evidence>
<proteinExistence type="inferred from homology"/>
<dbReference type="EMBL" id="BBPA01000003">
    <property type="protein sequence ID" value="GAL91465.1"/>
    <property type="molecule type" value="Genomic_DNA"/>
</dbReference>
<dbReference type="AlphaFoldDB" id="A0A0A1VP48"/>
<dbReference type="Gene3D" id="3.90.45.10">
    <property type="entry name" value="Peptide deformylase"/>
    <property type="match status" value="1"/>
</dbReference>
<comment type="function">
    <text evidence="6">Removes the formyl group from the N-terminal Met of newly synthesized proteins. Requires at least a dipeptide for an efficient rate of reaction. N-terminal L-methionine is a prerequisite for activity but the enzyme has broad specificity at other positions.</text>
</comment>
<feature type="binding site" evidence="6">
    <location>
        <position position="153"/>
    </location>
    <ligand>
        <name>Fe cation</name>
        <dbReference type="ChEBI" id="CHEBI:24875"/>
    </ligand>
</feature>
<evidence type="ECO:0000256" key="2">
    <source>
        <dbReference type="ARBA" id="ARBA00022723"/>
    </source>
</evidence>
<dbReference type="PRINTS" id="PR01576">
    <property type="entry name" value="PDEFORMYLASE"/>
</dbReference>
<dbReference type="RefSeq" id="WP_045356498.1">
    <property type="nucleotide sequence ID" value="NZ_BBPA01000003.1"/>
</dbReference>
<keyword evidence="2 6" id="KW-0479">Metal-binding</keyword>
<dbReference type="InterPro" id="IPR036821">
    <property type="entry name" value="Peptide_deformylase_sf"/>
</dbReference>
<dbReference type="NCBIfam" id="NF001159">
    <property type="entry name" value="PRK00150.1-3"/>
    <property type="match status" value="1"/>
</dbReference>
<dbReference type="Pfam" id="PF01327">
    <property type="entry name" value="Pep_deformylase"/>
    <property type="match status" value="1"/>
</dbReference>
<dbReference type="InterPro" id="IPR023635">
    <property type="entry name" value="Peptide_deformylase"/>
</dbReference>
<feature type="active site" evidence="6">
    <location>
        <position position="150"/>
    </location>
</feature>
<keyword evidence="3 6" id="KW-0378">Hydrolase</keyword>
<evidence type="ECO:0000256" key="1">
    <source>
        <dbReference type="ARBA" id="ARBA00010759"/>
    </source>
</evidence>
<reference evidence="8" key="1">
    <citation type="journal article" date="2015" name="Genome">
        <title>Whole Genome Sequence of the Non-Microcystin-Producing Microcystis aeruginosa Strain NIES-44.</title>
        <authorList>
            <person name="Okano K."/>
            <person name="Miyata N."/>
            <person name="Ozaki Y."/>
        </authorList>
    </citation>
    <scope>NUCLEOTIDE SEQUENCE [LARGE SCALE GENOMIC DNA]</scope>
    <source>
        <strain evidence="8">NIES-44</strain>
    </source>
</reference>
<comment type="cofactor">
    <cofactor evidence="6">
        <name>Fe(2+)</name>
        <dbReference type="ChEBI" id="CHEBI:29033"/>
    </cofactor>
    <text evidence="6">Binds 1 Fe(2+) ion.</text>
</comment>
<dbReference type="SUPFAM" id="SSF56420">
    <property type="entry name" value="Peptide deformylase"/>
    <property type="match status" value="1"/>
</dbReference>
<evidence type="ECO:0000256" key="3">
    <source>
        <dbReference type="ARBA" id="ARBA00022801"/>
    </source>
</evidence>
<comment type="catalytic activity">
    <reaction evidence="6">
        <text>N-terminal N-formyl-L-methionyl-[peptide] + H2O = N-terminal L-methionyl-[peptide] + formate</text>
        <dbReference type="Rhea" id="RHEA:24420"/>
        <dbReference type="Rhea" id="RHEA-COMP:10639"/>
        <dbReference type="Rhea" id="RHEA-COMP:10640"/>
        <dbReference type="ChEBI" id="CHEBI:15377"/>
        <dbReference type="ChEBI" id="CHEBI:15740"/>
        <dbReference type="ChEBI" id="CHEBI:49298"/>
        <dbReference type="ChEBI" id="CHEBI:64731"/>
        <dbReference type="EC" id="3.5.1.88"/>
    </reaction>
</comment>